<name>A0A917H0M1_9BACT</name>
<sequence length="98" mass="11008">MTPASKFRLFAIDCGLQQTFGDAHGSNRPLVQHYRSICCDCSYSELRLRESADLVNKQEVQRQSKRIGHSASYRDAASRQGQDHSLSLAPVIGQQTRQ</sequence>
<gene>
    <name evidence="2" type="ORF">GCM10011585_01440</name>
</gene>
<comment type="caution">
    <text evidence="2">The sequence shown here is derived from an EMBL/GenBank/DDBJ whole genome shotgun (WGS) entry which is preliminary data.</text>
</comment>
<feature type="region of interest" description="Disordered" evidence="1">
    <location>
        <begin position="59"/>
        <end position="98"/>
    </location>
</feature>
<evidence type="ECO:0000313" key="2">
    <source>
        <dbReference type="EMBL" id="GGG63609.1"/>
    </source>
</evidence>
<dbReference type="EMBL" id="BMGT01000001">
    <property type="protein sequence ID" value="GGG63609.1"/>
    <property type="molecule type" value="Genomic_DNA"/>
</dbReference>
<keyword evidence="3" id="KW-1185">Reference proteome</keyword>
<dbReference type="Proteomes" id="UP000647241">
    <property type="component" value="Unassembled WGS sequence"/>
</dbReference>
<evidence type="ECO:0000256" key="1">
    <source>
        <dbReference type="SAM" id="MobiDB-lite"/>
    </source>
</evidence>
<accession>A0A917H0M1</accession>
<reference evidence="2" key="1">
    <citation type="journal article" date="2014" name="Int. J. Syst. Evol. Microbiol.">
        <title>Complete genome sequence of Corynebacterium casei LMG S-19264T (=DSM 44701T), isolated from a smear-ripened cheese.</title>
        <authorList>
            <consortium name="US DOE Joint Genome Institute (JGI-PGF)"/>
            <person name="Walter F."/>
            <person name="Albersmeier A."/>
            <person name="Kalinowski J."/>
            <person name="Ruckert C."/>
        </authorList>
    </citation>
    <scope>NUCLEOTIDE SEQUENCE</scope>
    <source>
        <strain evidence="2">CGMCC 1.12997</strain>
    </source>
</reference>
<evidence type="ECO:0000313" key="3">
    <source>
        <dbReference type="Proteomes" id="UP000647241"/>
    </source>
</evidence>
<protein>
    <submittedName>
        <fullName evidence="2">Uncharacterized protein</fullName>
    </submittedName>
</protein>
<dbReference type="AlphaFoldDB" id="A0A917H0M1"/>
<organism evidence="2 3">
    <name type="scientific">Edaphobacter dinghuensis</name>
    <dbReference type="NCBI Taxonomy" id="1560005"/>
    <lineage>
        <taxon>Bacteria</taxon>
        <taxon>Pseudomonadati</taxon>
        <taxon>Acidobacteriota</taxon>
        <taxon>Terriglobia</taxon>
        <taxon>Terriglobales</taxon>
        <taxon>Acidobacteriaceae</taxon>
        <taxon>Edaphobacter</taxon>
    </lineage>
</organism>
<reference evidence="2" key="2">
    <citation type="submission" date="2020-09" db="EMBL/GenBank/DDBJ databases">
        <authorList>
            <person name="Sun Q."/>
            <person name="Zhou Y."/>
        </authorList>
    </citation>
    <scope>NUCLEOTIDE SEQUENCE</scope>
    <source>
        <strain evidence="2">CGMCC 1.12997</strain>
    </source>
</reference>
<proteinExistence type="predicted"/>